<evidence type="ECO:0000313" key="7">
    <source>
        <dbReference type="Proteomes" id="UP000247459"/>
    </source>
</evidence>
<reference evidence="6 7" key="1">
    <citation type="submission" date="2018-01" db="EMBL/GenBank/DDBJ databases">
        <title>Genome sequence of the PGP bacterium Paenibacillus illinoisensis E3.</title>
        <authorList>
            <person name="Rolli E."/>
            <person name="Marasco R."/>
            <person name="Bessem C."/>
            <person name="Michoud G."/>
            <person name="Gaiarsa S."/>
            <person name="Borin S."/>
            <person name="Daffonchio D."/>
        </authorList>
    </citation>
    <scope>NUCLEOTIDE SEQUENCE [LARGE SCALE GENOMIC DNA]</scope>
    <source>
        <strain evidence="6 7">E3</strain>
    </source>
</reference>
<protein>
    <submittedName>
        <fullName evidence="6">Creatininase</fullName>
        <ecNumber evidence="6">3.5.2.10</ecNumber>
    </submittedName>
</protein>
<keyword evidence="3 6" id="KW-0378">Hydrolase</keyword>
<dbReference type="SUPFAM" id="SSF102215">
    <property type="entry name" value="Creatininase"/>
    <property type="match status" value="1"/>
</dbReference>
<dbReference type="GO" id="GO:0009231">
    <property type="term" value="P:riboflavin biosynthetic process"/>
    <property type="evidence" value="ECO:0007669"/>
    <property type="project" value="TreeGrafter"/>
</dbReference>
<dbReference type="Gene3D" id="3.40.50.10310">
    <property type="entry name" value="Creatininase"/>
    <property type="match status" value="1"/>
</dbReference>
<dbReference type="InterPro" id="IPR003785">
    <property type="entry name" value="Creatininase/forma_Hydrolase"/>
</dbReference>
<sequence>MLDYTNTTAQLTEHNLDTVVIPVGATEQFGPYLPMHLDTLIAEKYAKAYGEVLNAYVLPSLPFNTSEEHANFKGTVTVSPNILTAMLEEIIYNLSKQGFCKFLICSGHGGAYWEGAFIKHINYKYPDILVIHPHHQHDAWSVAVKAAGFEGIDELHGGFMSVCTALWLCPENVILQPMGSEIPDRNRTFADFMGWDKLTKDGCWGNYVPGELTQEEMAEKGRVFWETFISRKCEGLKAVLEEAYQRKMDRKS</sequence>
<evidence type="ECO:0000256" key="5">
    <source>
        <dbReference type="ARBA" id="ARBA00024029"/>
    </source>
</evidence>
<dbReference type="GO" id="GO:0047789">
    <property type="term" value="F:creatininase activity"/>
    <property type="evidence" value="ECO:0007669"/>
    <property type="project" value="UniProtKB-EC"/>
</dbReference>
<dbReference type="PANTHER" id="PTHR35005">
    <property type="entry name" value="3-DEHYDRO-SCYLLO-INOSOSE HYDROLASE"/>
    <property type="match status" value="1"/>
</dbReference>
<dbReference type="PANTHER" id="PTHR35005:SF1">
    <property type="entry name" value="2-AMINO-5-FORMYLAMINO-6-RIBOSYLAMINOPYRIMIDIN-4(3H)-ONE 5'-MONOPHOSPHATE DEFORMYLASE"/>
    <property type="match status" value="1"/>
</dbReference>
<dbReference type="Proteomes" id="UP000247459">
    <property type="component" value="Unassembled WGS sequence"/>
</dbReference>
<comment type="cofactor">
    <cofactor evidence="1">
        <name>Zn(2+)</name>
        <dbReference type="ChEBI" id="CHEBI:29105"/>
    </cofactor>
</comment>
<dbReference type="Pfam" id="PF02633">
    <property type="entry name" value="Creatininase"/>
    <property type="match status" value="1"/>
</dbReference>
<keyword evidence="4" id="KW-0862">Zinc</keyword>
<proteinExistence type="inferred from homology"/>
<evidence type="ECO:0000313" key="6">
    <source>
        <dbReference type="EMBL" id="PYY26644.1"/>
    </source>
</evidence>
<dbReference type="InterPro" id="IPR024087">
    <property type="entry name" value="Creatininase-like_sf"/>
</dbReference>
<dbReference type="GO" id="GO:0016811">
    <property type="term" value="F:hydrolase activity, acting on carbon-nitrogen (but not peptide) bonds, in linear amides"/>
    <property type="evidence" value="ECO:0007669"/>
    <property type="project" value="TreeGrafter"/>
</dbReference>
<gene>
    <name evidence="6" type="ORF">PIL02S_06054</name>
</gene>
<evidence type="ECO:0000256" key="4">
    <source>
        <dbReference type="ARBA" id="ARBA00022833"/>
    </source>
</evidence>
<dbReference type="EC" id="3.5.2.10" evidence="6"/>
<evidence type="ECO:0000256" key="2">
    <source>
        <dbReference type="ARBA" id="ARBA00022723"/>
    </source>
</evidence>
<organism evidence="6 7">
    <name type="scientific">Paenibacillus illinoisensis</name>
    <dbReference type="NCBI Taxonomy" id="59845"/>
    <lineage>
        <taxon>Bacteria</taxon>
        <taxon>Bacillati</taxon>
        <taxon>Bacillota</taxon>
        <taxon>Bacilli</taxon>
        <taxon>Bacillales</taxon>
        <taxon>Paenibacillaceae</taxon>
        <taxon>Paenibacillus</taxon>
    </lineage>
</organism>
<keyword evidence="2" id="KW-0479">Metal-binding</keyword>
<comment type="similarity">
    <text evidence="5">Belongs to the creatininase superfamily.</text>
</comment>
<dbReference type="AlphaFoldDB" id="A0A2W0C487"/>
<dbReference type="GO" id="GO:0046872">
    <property type="term" value="F:metal ion binding"/>
    <property type="evidence" value="ECO:0007669"/>
    <property type="project" value="UniProtKB-KW"/>
</dbReference>
<dbReference type="OrthoDB" id="9801445at2"/>
<dbReference type="RefSeq" id="WP_110822545.1">
    <property type="nucleotide sequence ID" value="NZ_PRLG01000029.1"/>
</dbReference>
<evidence type="ECO:0000256" key="3">
    <source>
        <dbReference type="ARBA" id="ARBA00022801"/>
    </source>
</evidence>
<evidence type="ECO:0000256" key="1">
    <source>
        <dbReference type="ARBA" id="ARBA00001947"/>
    </source>
</evidence>
<comment type="caution">
    <text evidence="6">The sequence shown here is derived from an EMBL/GenBank/DDBJ whole genome shotgun (WGS) entry which is preliminary data.</text>
</comment>
<name>A0A2W0C487_9BACL</name>
<accession>A0A2W0C487</accession>
<dbReference type="EMBL" id="PRLG01000029">
    <property type="protein sequence ID" value="PYY26644.1"/>
    <property type="molecule type" value="Genomic_DNA"/>
</dbReference>